<evidence type="ECO:0000256" key="1">
    <source>
        <dbReference type="SAM" id="SignalP"/>
    </source>
</evidence>
<reference evidence="2" key="1">
    <citation type="submission" date="2022-07" db="EMBL/GenBank/DDBJ databases">
        <authorList>
            <person name="Trinca V."/>
            <person name="Uliana J.V.C."/>
            <person name="Torres T.T."/>
            <person name="Ward R.J."/>
            <person name="Monesi N."/>
        </authorList>
    </citation>
    <scope>NUCLEOTIDE SEQUENCE</scope>
    <source>
        <strain evidence="2">HSMRA1968</strain>
        <tissue evidence="2">Whole embryos</tissue>
    </source>
</reference>
<evidence type="ECO:0000313" key="2">
    <source>
        <dbReference type="EMBL" id="KAJ6647225.1"/>
    </source>
</evidence>
<protein>
    <submittedName>
        <fullName evidence="2">Uncharacterized protein</fullName>
    </submittedName>
</protein>
<organism evidence="2 3">
    <name type="scientific">Pseudolycoriella hygida</name>
    <dbReference type="NCBI Taxonomy" id="35572"/>
    <lineage>
        <taxon>Eukaryota</taxon>
        <taxon>Metazoa</taxon>
        <taxon>Ecdysozoa</taxon>
        <taxon>Arthropoda</taxon>
        <taxon>Hexapoda</taxon>
        <taxon>Insecta</taxon>
        <taxon>Pterygota</taxon>
        <taxon>Neoptera</taxon>
        <taxon>Endopterygota</taxon>
        <taxon>Diptera</taxon>
        <taxon>Nematocera</taxon>
        <taxon>Sciaroidea</taxon>
        <taxon>Sciaridae</taxon>
        <taxon>Pseudolycoriella</taxon>
    </lineage>
</organism>
<dbReference type="EMBL" id="WJQU01000001">
    <property type="protein sequence ID" value="KAJ6647225.1"/>
    <property type="molecule type" value="Genomic_DNA"/>
</dbReference>
<evidence type="ECO:0000313" key="3">
    <source>
        <dbReference type="Proteomes" id="UP001151699"/>
    </source>
</evidence>
<gene>
    <name evidence="2" type="ORF">Bhyg_02446</name>
</gene>
<feature type="chain" id="PRO_5040390639" evidence="1">
    <location>
        <begin position="22"/>
        <end position="89"/>
    </location>
</feature>
<sequence length="89" mass="9763">MKKSLLLFAIVLVVIGTCSDADQCSRCAKSITGIDGSTSMDEGFCWIKVGNIGLGDCSRQCMEMFGGCSHANGYTHYTYGNMCWCKWQK</sequence>
<dbReference type="Proteomes" id="UP001151699">
    <property type="component" value="Chromosome A"/>
</dbReference>
<feature type="non-terminal residue" evidence="2">
    <location>
        <position position="89"/>
    </location>
</feature>
<keyword evidence="3" id="KW-1185">Reference proteome</keyword>
<feature type="signal peptide" evidence="1">
    <location>
        <begin position="1"/>
        <end position="21"/>
    </location>
</feature>
<comment type="caution">
    <text evidence="2">The sequence shown here is derived from an EMBL/GenBank/DDBJ whole genome shotgun (WGS) entry which is preliminary data.</text>
</comment>
<keyword evidence="1" id="KW-0732">Signal</keyword>
<dbReference type="AlphaFoldDB" id="A0A9Q0S8D7"/>
<proteinExistence type="predicted"/>
<accession>A0A9Q0S8D7</accession>
<name>A0A9Q0S8D7_9DIPT</name>